<gene>
    <name evidence="2" type="ORF">Bxe_A2297</name>
</gene>
<name>Q13Z17_PARXL</name>
<proteinExistence type="predicted"/>
<sequence length="87" mass="10050">MGWSRLRGRRAETAPKQLGKRLESGQNREKNARVHRIPASRANSLLKYSALWTQPCCRWPASPRRRRAIDAKDVVATSRNIEAARRR</sequence>
<protein>
    <submittedName>
        <fullName evidence="2">Uncharacterized protein</fullName>
    </submittedName>
</protein>
<evidence type="ECO:0000256" key="1">
    <source>
        <dbReference type="SAM" id="MobiDB-lite"/>
    </source>
</evidence>
<dbReference type="AlphaFoldDB" id="Q13Z17"/>
<reference evidence="2 3" key="1">
    <citation type="journal article" date="2006" name="Proc. Natl. Acad. Sci. U.S.A.">
        <title>Burkholderia xenovorans LB400 harbors a multi-replicon, 9.73-Mbp genome shaped for versatility.</title>
        <authorList>
            <person name="Chain P.S."/>
            <person name="Denef V.J."/>
            <person name="Konstantinidis K.T."/>
            <person name="Vergez L.M."/>
            <person name="Agullo L."/>
            <person name="Reyes V.L."/>
            <person name="Hauser L."/>
            <person name="Cordova M."/>
            <person name="Gomez L."/>
            <person name="Gonzalez M."/>
            <person name="Land M."/>
            <person name="Lao V."/>
            <person name="Larimer F."/>
            <person name="LiPuma J.J."/>
            <person name="Mahenthiralingam E."/>
            <person name="Malfatti S.A."/>
            <person name="Marx C.J."/>
            <person name="Parnell J.J."/>
            <person name="Ramette A."/>
            <person name="Richardson P."/>
            <person name="Seeger M."/>
            <person name="Smith D."/>
            <person name="Spilker T."/>
            <person name="Sul W.J."/>
            <person name="Tsoi T.V."/>
            <person name="Ulrich L.E."/>
            <person name="Zhulin I.B."/>
            <person name="Tiedje J.M."/>
        </authorList>
    </citation>
    <scope>NUCLEOTIDE SEQUENCE [LARGE SCALE GENOMIC DNA]</scope>
    <source>
        <strain evidence="2 3">LB400</strain>
    </source>
</reference>
<evidence type="ECO:0000313" key="3">
    <source>
        <dbReference type="Proteomes" id="UP000001817"/>
    </source>
</evidence>
<feature type="region of interest" description="Disordered" evidence="1">
    <location>
        <begin position="1"/>
        <end position="36"/>
    </location>
</feature>
<dbReference type="EMBL" id="CP000270">
    <property type="protein sequence ID" value="ABE30672.1"/>
    <property type="molecule type" value="Genomic_DNA"/>
</dbReference>
<feature type="compositionally biased region" description="Basic and acidic residues" evidence="1">
    <location>
        <begin position="20"/>
        <end position="32"/>
    </location>
</feature>
<dbReference type="STRING" id="266265.Bxe_A2297"/>
<dbReference type="KEGG" id="bxe:Bxe_A2297"/>
<keyword evidence="3" id="KW-1185">Reference proteome</keyword>
<accession>Q13Z17</accession>
<organism evidence="2 3">
    <name type="scientific">Paraburkholderia xenovorans (strain LB400)</name>
    <dbReference type="NCBI Taxonomy" id="266265"/>
    <lineage>
        <taxon>Bacteria</taxon>
        <taxon>Pseudomonadati</taxon>
        <taxon>Pseudomonadota</taxon>
        <taxon>Betaproteobacteria</taxon>
        <taxon>Burkholderiales</taxon>
        <taxon>Burkholderiaceae</taxon>
        <taxon>Paraburkholderia</taxon>
    </lineage>
</organism>
<dbReference type="Proteomes" id="UP000001817">
    <property type="component" value="Chromosome 1"/>
</dbReference>
<evidence type="ECO:0000313" key="2">
    <source>
        <dbReference type="EMBL" id="ABE30672.1"/>
    </source>
</evidence>